<feature type="domain" description="HTH tetR-type" evidence="6">
    <location>
        <begin position="39"/>
        <end position="99"/>
    </location>
</feature>
<dbReference type="InterPro" id="IPR050109">
    <property type="entry name" value="HTH-type_TetR-like_transc_reg"/>
</dbReference>
<dbReference type="SUPFAM" id="SSF46689">
    <property type="entry name" value="Homeodomain-like"/>
    <property type="match status" value="1"/>
</dbReference>
<dbReference type="STRING" id="642780.SAMN04488570_3820"/>
<dbReference type="InterPro" id="IPR036271">
    <property type="entry name" value="Tet_transcr_reg_TetR-rel_C_sf"/>
</dbReference>
<dbReference type="InterPro" id="IPR011075">
    <property type="entry name" value="TetR_C"/>
</dbReference>
<evidence type="ECO:0000256" key="4">
    <source>
        <dbReference type="PROSITE-ProRule" id="PRU00335"/>
    </source>
</evidence>
<keyword evidence="3" id="KW-0804">Transcription</keyword>
<evidence type="ECO:0000313" key="7">
    <source>
        <dbReference type="EMBL" id="SDT19921.1"/>
    </source>
</evidence>
<dbReference type="PROSITE" id="PS50977">
    <property type="entry name" value="HTH_TETR_2"/>
    <property type="match status" value="1"/>
</dbReference>
<feature type="DNA-binding region" description="H-T-H motif" evidence="4">
    <location>
        <begin position="62"/>
        <end position="81"/>
    </location>
</feature>
<feature type="region of interest" description="Disordered" evidence="5">
    <location>
        <begin position="1"/>
        <end position="42"/>
    </location>
</feature>
<protein>
    <submittedName>
        <fullName evidence="7">DNA-binding transcriptional regulator, AcrR family</fullName>
    </submittedName>
</protein>
<name>A0A1H1YEW2_9ACTN</name>
<dbReference type="SUPFAM" id="SSF48498">
    <property type="entry name" value="Tetracyclin repressor-like, C-terminal domain"/>
    <property type="match status" value="1"/>
</dbReference>
<keyword evidence="2 4" id="KW-0238">DNA-binding</keyword>
<gene>
    <name evidence="7" type="ORF">SAMN04488570_3820</name>
</gene>
<dbReference type="PANTHER" id="PTHR30055:SF148">
    <property type="entry name" value="TETR-FAMILY TRANSCRIPTIONAL REGULATOR"/>
    <property type="match status" value="1"/>
</dbReference>
<evidence type="ECO:0000313" key="8">
    <source>
        <dbReference type="Proteomes" id="UP000198859"/>
    </source>
</evidence>
<dbReference type="InterPro" id="IPR001647">
    <property type="entry name" value="HTH_TetR"/>
</dbReference>
<accession>A0A1H1YEW2</accession>
<dbReference type="Pfam" id="PF16859">
    <property type="entry name" value="TetR_C_11"/>
    <property type="match status" value="1"/>
</dbReference>
<evidence type="ECO:0000256" key="3">
    <source>
        <dbReference type="ARBA" id="ARBA00023163"/>
    </source>
</evidence>
<dbReference type="PRINTS" id="PR00455">
    <property type="entry name" value="HTHTETR"/>
</dbReference>
<dbReference type="AlphaFoldDB" id="A0A1H1YEW2"/>
<keyword evidence="1" id="KW-0805">Transcription regulation</keyword>
<evidence type="ECO:0000256" key="5">
    <source>
        <dbReference type="SAM" id="MobiDB-lite"/>
    </source>
</evidence>
<dbReference type="GO" id="GO:0000976">
    <property type="term" value="F:transcription cis-regulatory region binding"/>
    <property type="evidence" value="ECO:0007669"/>
    <property type="project" value="TreeGrafter"/>
</dbReference>
<dbReference type="PANTHER" id="PTHR30055">
    <property type="entry name" value="HTH-TYPE TRANSCRIPTIONAL REGULATOR RUTR"/>
    <property type="match status" value="1"/>
</dbReference>
<dbReference type="GO" id="GO:0003700">
    <property type="term" value="F:DNA-binding transcription factor activity"/>
    <property type="evidence" value="ECO:0007669"/>
    <property type="project" value="TreeGrafter"/>
</dbReference>
<dbReference type="Proteomes" id="UP000198859">
    <property type="component" value="Chromosome I"/>
</dbReference>
<reference evidence="8" key="1">
    <citation type="submission" date="2016-10" db="EMBL/GenBank/DDBJ databases">
        <authorList>
            <person name="Varghese N."/>
            <person name="Submissions S."/>
        </authorList>
    </citation>
    <scope>NUCLEOTIDE SEQUENCE [LARGE SCALE GENOMIC DNA]</scope>
    <source>
        <strain evidence="8">DSM 22127</strain>
    </source>
</reference>
<sequence>MGAQVDTAPAVVPLATRVSPPAPADGPPVRRKRGRPRDPEADGRILAAASSLILLRGFDAMTVDEVASNAGVGKATVYRRWARKEDLALAAMEQLYRDEMPVPDTGSLRQDLTEAFRSTLLFANSPAGADYLRTLVKESMRDDRMASLYREASQRAETSAMQIFERGVARGEVRPDVPLPAAVRMLMGLIVVATVMRTEPPAVDEVDELVELVVRGVAT</sequence>
<dbReference type="EMBL" id="LT629757">
    <property type="protein sequence ID" value="SDT19921.1"/>
    <property type="molecule type" value="Genomic_DNA"/>
</dbReference>
<organism evidence="7 8">
    <name type="scientific">Nocardioides scoriae</name>
    <dbReference type="NCBI Taxonomy" id="642780"/>
    <lineage>
        <taxon>Bacteria</taxon>
        <taxon>Bacillati</taxon>
        <taxon>Actinomycetota</taxon>
        <taxon>Actinomycetes</taxon>
        <taxon>Propionibacteriales</taxon>
        <taxon>Nocardioidaceae</taxon>
        <taxon>Nocardioides</taxon>
    </lineage>
</organism>
<evidence type="ECO:0000256" key="2">
    <source>
        <dbReference type="ARBA" id="ARBA00023125"/>
    </source>
</evidence>
<evidence type="ECO:0000256" key="1">
    <source>
        <dbReference type="ARBA" id="ARBA00023015"/>
    </source>
</evidence>
<dbReference type="Gene3D" id="1.10.10.60">
    <property type="entry name" value="Homeodomain-like"/>
    <property type="match status" value="1"/>
</dbReference>
<evidence type="ECO:0000259" key="6">
    <source>
        <dbReference type="PROSITE" id="PS50977"/>
    </source>
</evidence>
<proteinExistence type="predicted"/>
<dbReference type="InterPro" id="IPR009057">
    <property type="entry name" value="Homeodomain-like_sf"/>
</dbReference>
<keyword evidence="8" id="KW-1185">Reference proteome</keyword>
<dbReference type="Pfam" id="PF00440">
    <property type="entry name" value="TetR_N"/>
    <property type="match status" value="1"/>
</dbReference>
<dbReference type="Gene3D" id="1.10.357.10">
    <property type="entry name" value="Tetracycline Repressor, domain 2"/>
    <property type="match status" value="1"/>
</dbReference>